<sequence>MTRATTLSPDVVSRLRAWFDGTELVSPSLSYAVFDRGGVLFHHGVGEFQLDGRAPGAQTIYRIASMSKSFCIAAVLVLRDRGLLSLDDRVSDLVPQFRDPVDDAGVVQPVTVRMLMSNSSGLPEDNGWADHELALSRADFLAVVEAGLGFAGLPGTGFQYSNVGFWLLGVIVEDLAGQGFEQFARETFFEPLGLTSTGYKPADFEGDGELGDGIAHGYTSYDKGASWVSRPVVGGGIGACAASMFSTPPDIARWSAWLSSAFDPSNTDDAILSRASRREMQHIHTVAPGAADRTAEPTLEAQGYGLGLYVEHDVRFGLFAQHSGGLPGWSSNMRWHLESGIGAVVFGNTNGLKLSVAAAGMLRLVLGELDEPARRIPLWPSTVEAALAVDAAVRGSRRILDAAVPPTIFSPNLLGDVPAEVRDARIAAAIAEVGGVLDADGTPPLDARLTWSVAPAHVAWTIPGRTGELECRIELTPTTPAMLQRFDVAVRTPTTPLSPVLRHYRPVEPVTPTE</sequence>
<dbReference type="SUPFAM" id="SSF56601">
    <property type="entry name" value="beta-lactamase/transpeptidase-like"/>
    <property type="match status" value="1"/>
</dbReference>
<evidence type="ECO:0000259" key="1">
    <source>
        <dbReference type="Pfam" id="PF00144"/>
    </source>
</evidence>
<dbReference type="Gene3D" id="3.40.710.10">
    <property type="entry name" value="DD-peptidase/beta-lactamase superfamily"/>
    <property type="match status" value="1"/>
</dbReference>
<dbReference type="PANTHER" id="PTHR46825">
    <property type="entry name" value="D-ALANYL-D-ALANINE-CARBOXYPEPTIDASE/ENDOPEPTIDASE AMPH"/>
    <property type="match status" value="1"/>
</dbReference>
<proteinExistence type="predicted"/>
<dbReference type="InterPro" id="IPR050491">
    <property type="entry name" value="AmpC-like"/>
</dbReference>
<dbReference type="InterPro" id="IPR001466">
    <property type="entry name" value="Beta-lactam-related"/>
</dbReference>
<reference evidence="3" key="1">
    <citation type="submission" date="2017-02" db="EMBL/GenBank/DDBJ databases">
        <authorList>
            <person name="Varghese N."/>
            <person name="Submissions S."/>
        </authorList>
    </citation>
    <scope>NUCLEOTIDE SEQUENCE [LARGE SCALE GENOMIC DNA]</scope>
    <source>
        <strain evidence="3">VKM Ac-2052</strain>
    </source>
</reference>
<gene>
    <name evidence="2" type="ORF">SAMN06295879_0539</name>
</gene>
<dbReference type="EMBL" id="FUYG01000001">
    <property type="protein sequence ID" value="SKA82830.1"/>
    <property type="molecule type" value="Genomic_DNA"/>
</dbReference>
<dbReference type="PANTHER" id="PTHR46825:SF9">
    <property type="entry name" value="BETA-LACTAMASE-RELATED DOMAIN-CONTAINING PROTEIN"/>
    <property type="match status" value="1"/>
</dbReference>
<evidence type="ECO:0000313" key="2">
    <source>
        <dbReference type="EMBL" id="SKA82830.1"/>
    </source>
</evidence>
<feature type="domain" description="Beta-lactamase-related" evidence="1">
    <location>
        <begin position="27"/>
        <end position="357"/>
    </location>
</feature>
<dbReference type="AlphaFoldDB" id="A0A1T4WZR3"/>
<dbReference type="RefSeq" id="WP_176141197.1">
    <property type="nucleotide sequence ID" value="NZ_FUYG01000001.1"/>
</dbReference>
<dbReference type="Proteomes" id="UP000189735">
    <property type="component" value="Unassembled WGS sequence"/>
</dbReference>
<evidence type="ECO:0000313" key="3">
    <source>
        <dbReference type="Proteomes" id="UP000189735"/>
    </source>
</evidence>
<accession>A0A1T4WZR3</accession>
<dbReference type="InterPro" id="IPR012338">
    <property type="entry name" value="Beta-lactam/transpept-like"/>
</dbReference>
<name>A0A1T4WZR3_9MICO</name>
<protein>
    <submittedName>
        <fullName evidence="2">CubicO group peptidase, beta-lactamase class C family</fullName>
    </submittedName>
</protein>
<organism evidence="2 3">
    <name type="scientific">Agreia bicolorata</name>
    <dbReference type="NCBI Taxonomy" id="110935"/>
    <lineage>
        <taxon>Bacteria</taxon>
        <taxon>Bacillati</taxon>
        <taxon>Actinomycetota</taxon>
        <taxon>Actinomycetes</taxon>
        <taxon>Micrococcales</taxon>
        <taxon>Microbacteriaceae</taxon>
        <taxon>Agreia</taxon>
    </lineage>
</organism>
<dbReference type="Pfam" id="PF00144">
    <property type="entry name" value="Beta-lactamase"/>
    <property type="match status" value="1"/>
</dbReference>